<reference evidence="3" key="1">
    <citation type="submission" date="2016-10" db="EMBL/GenBank/DDBJ databases">
        <authorList>
            <person name="Varghese N."/>
            <person name="Submissions S."/>
        </authorList>
    </citation>
    <scope>NUCLEOTIDE SEQUENCE [LARGE SCALE GENOMIC DNA]</scope>
    <source>
        <strain evidence="3">IBRC-M 10403</strain>
    </source>
</reference>
<evidence type="ECO:0000313" key="3">
    <source>
        <dbReference type="Proteomes" id="UP000199501"/>
    </source>
</evidence>
<gene>
    <name evidence="2" type="ORF">SAMN05216174_1249</name>
</gene>
<feature type="region of interest" description="Disordered" evidence="1">
    <location>
        <begin position="49"/>
        <end position="68"/>
    </location>
</feature>
<dbReference type="AlphaFoldDB" id="A0A1G6YYH6"/>
<keyword evidence="3" id="KW-1185">Reference proteome</keyword>
<evidence type="ECO:0000256" key="1">
    <source>
        <dbReference type="SAM" id="MobiDB-lite"/>
    </source>
</evidence>
<dbReference type="OrthoDB" id="3556176at2"/>
<accession>A0A1G6YYH6</accession>
<dbReference type="EMBL" id="FMZZ01000024">
    <property type="protein sequence ID" value="SDD94677.1"/>
    <property type="molecule type" value="Genomic_DNA"/>
</dbReference>
<sequence length="91" mass="9819">MLRWQQPSTDDTGRLVLTEMEHPCPGGCAPQWRYPAAERDLVVDVPDHQAATDAAPPPTRARGHADAAQELPDALAALIQAAVRRAEGRAD</sequence>
<name>A0A1G6YYH6_9PSEU</name>
<protein>
    <submittedName>
        <fullName evidence="2">Uncharacterized protein</fullName>
    </submittedName>
</protein>
<dbReference type="Proteomes" id="UP000199501">
    <property type="component" value="Unassembled WGS sequence"/>
</dbReference>
<organism evidence="2 3">
    <name type="scientific">Actinokineospora iranica</name>
    <dbReference type="NCBI Taxonomy" id="1271860"/>
    <lineage>
        <taxon>Bacteria</taxon>
        <taxon>Bacillati</taxon>
        <taxon>Actinomycetota</taxon>
        <taxon>Actinomycetes</taxon>
        <taxon>Pseudonocardiales</taxon>
        <taxon>Pseudonocardiaceae</taxon>
        <taxon>Actinokineospora</taxon>
    </lineage>
</organism>
<dbReference type="RefSeq" id="WP_091457450.1">
    <property type="nucleotide sequence ID" value="NZ_FMZZ01000024.1"/>
</dbReference>
<proteinExistence type="predicted"/>
<evidence type="ECO:0000313" key="2">
    <source>
        <dbReference type="EMBL" id="SDD94677.1"/>
    </source>
</evidence>